<feature type="transmembrane region" description="Helical" evidence="8">
    <location>
        <begin position="463"/>
        <end position="485"/>
    </location>
</feature>
<dbReference type="AlphaFoldDB" id="A0A367Y8P0"/>
<evidence type="ECO:0000259" key="9">
    <source>
        <dbReference type="PROSITE" id="PS50263"/>
    </source>
</evidence>
<dbReference type="Proteomes" id="UP000253508">
    <property type="component" value="Unassembled WGS sequence"/>
</dbReference>
<evidence type="ECO:0000256" key="2">
    <source>
        <dbReference type="ARBA" id="ARBA00022475"/>
    </source>
</evidence>
<dbReference type="Gene3D" id="3.60.110.10">
    <property type="entry name" value="Carbon-nitrogen hydrolase"/>
    <property type="match status" value="1"/>
</dbReference>
<evidence type="ECO:0000256" key="8">
    <source>
        <dbReference type="HAMAP-Rule" id="MF_01148"/>
    </source>
</evidence>
<dbReference type="UniPathway" id="UPA00666"/>
<feature type="transmembrane region" description="Helical" evidence="8">
    <location>
        <begin position="144"/>
        <end position="168"/>
    </location>
</feature>
<protein>
    <recommendedName>
        <fullName evidence="8">Apolipoprotein N-acyltransferase</fullName>
        <shortName evidence="8">ALP N-acyltransferase</shortName>
        <ecNumber evidence="8">2.3.1.269</ecNumber>
    </recommendedName>
</protein>
<dbReference type="PROSITE" id="PS50263">
    <property type="entry name" value="CN_HYDROLASE"/>
    <property type="match status" value="1"/>
</dbReference>
<comment type="similarity">
    <text evidence="8">Belongs to the CN hydrolase family. Apolipoprotein N-acyltransferase subfamily.</text>
</comment>
<dbReference type="OrthoDB" id="9804277at2"/>
<comment type="function">
    <text evidence="8">Catalyzes the phospholipid dependent N-acylation of the N-terminal cysteine of apolipoprotein, the last step in lipoprotein maturation.</text>
</comment>
<feature type="transmembrane region" description="Helical" evidence="8">
    <location>
        <begin position="98"/>
        <end position="124"/>
    </location>
</feature>
<dbReference type="EMBL" id="QORO01000001">
    <property type="protein sequence ID" value="RCK62177.1"/>
    <property type="molecule type" value="Genomic_DNA"/>
</dbReference>
<comment type="pathway">
    <text evidence="8">Protein modification; lipoprotein biosynthesis (N-acyl transfer).</text>
</comment>
<dbReference type="GO" id="GO:0016410">
    <property type="term" value="F:N-acyltransferase activity"/>
    <property type="evidence" value="ECO:0007669"/>
    <property type="project" value="UniProtKB-UniRule"/>
</dbReference>
<evidence type="ECO:0000256" key="6">
    <source>
        <dbReference type="ARBA" id="ARBA00023136"/>
    </source>
</evidence>
<dbReference type="GO" id="GO:0042158">
    <property type="term" value="P:lipoprotein biosynthetic process"/>
    <property type="evidence" value="ECO:0007669"/>
    <property type="project" value="UniProtKB-UniRule"/>
</dbReference>
<dbReference type="Pfam" id="PF00795">
    <property type="entry name" value="CN_hydrolase"/>
    <property type="match status" value="1"/>
</dbReference>
<dbReference type="GO" id="GO:0005886">
    <property type="term" value="C:plasma membrane"/>
    <property type="evidence" value="ECO:0007669"/>
    <property type="project" value="UniProtKB-SubCell"/>
</dbReference>
<dbReference type="InterPro" id="IPR036526">
    <property type="entry name" value="C-N_Hydrolase_sf"/>
</dbReference>
<comment type="catalytic activity">
    <reaction evidence="8">
        <text>N-terminal S-1,2-diacyl-sn-glyceryl-L-cysteinyl-[lipoprotein] + a glycerophospholipid = N-acyl-S-1,2-diacyl-sn-glyceryl-L-cysteinyl-[lipoprotein] + a 2-acyl-sn-glycero-3-phospholipid + H(+)</text>
        <dbReference type="Rhea" id="RHEA:48228"/>
        <dbReference type="Rhea" id="RHEA-COMP:14681"/>
        <dbReference type="Rhea" id="RHEA-COMP:14684"/>
        <dbReference type="ChEBI" id="CHEBI:15378"/>
        <dbReference type="ChEBI" id="CHEBI:136912"/>
        <dbReference type="ChEBI" id="CHEBI:140656"/>
        <dbReference type="ChEBI" id="CHEBI:140657"/>
        <dbReference type="ChEBI" id="CHEBI:140660"/>
        <dbReference type="EC" id="2.3.1.269"/>
    </reaction>
</comment>
<keyword evidence="7 8" id="KW-0012">Acyltransferase</keyword>
<keyword evidence="10" id="KW-0449">Lipoprotein</keyword>
<evidence type="ECO:0000256" key="7">
    <source>
        <dbReference type="ARBA" id="ARBA00023315"/>
    </source>
</evidence>
<reference evidence="10 11" key="1">
    <citation type="submission" date="2018-07" db="EMBL/GenBank/DDBJ databases">
        <title>Microbacterium endoborsara sp. nov., a novel actinobacterium isolated from Borszczowia aralocaspica.</title>
        <authorList>
            <person name="An D."/>
        </authorList>
    </citation>
    <scope>NUCLEOTIDE SEQUENCE [LARGE SCALE GENOMIC DNA]</scope>
    <source>
        <strain evidence="10 11">C1.15228</strain>
    </source>
</reference>
<comment type="caution">
    <text evidence="10">The sequence shown here is derived from an EMBL/GenBank/DDBJ whole genome shotgun (WGS) entry which is preliminary data.</text>
</comment>
<dbReference type="NCBIfam" id="TIGR00546">
    <property type="entry name" value="lnt"/>
    <property type="match status" value="1"/>
</dbReference>
<keyword evidence="6 8" id="KW-0472">Membrane</keyword>
<sequence>MVSFPAPGIWPFAFVAIALSLVSLIGRRPGGALLVGSGFGLAFYVPHVSWAESFLGDNELAWVPWIALAGVEALFMGLGAILISLAYRWVRRIVRAPLWRMGVTAAVIAGLWTMREIVMGSWPFGGFPWGRVGMGQAESPLAQLASWIGVDGLTFVVVFAVALAVEAARLIATGRRQRRWWTLAAPALVLVVAALVPQFPTHVVGSMRIAAVQGNGPTAYLDERGRYDVLNAQLQASEAVLDSGADLIAWPEGGVGLDPRGDDKAALVLSALSRATGAPTLLNAAADVGDDTYNMSMLWTEEGATQTHSKRHPVPFGEYVPARSVFEKIVPSLIGMIGREYTPGTDSPTMTAGDATIGLAICFDVLYDSLVHESINDGAGVLVFQTNNADFRGSAENLQQLEFARMRAIETGRAVVNVSTVGTSEVIAADGSTVEQIAADTSGAIVRDVEVREGTTPAVWGAAWIRGILLLGPFAALVVFGVLAVRFRRSLEA</sequence>
<dbReference type="EC" id="2.3.1.269" evidence="8"/>
<keyword evidence="3 8" id="KW-0808">Transferase</keyword>
<evidence type="ECO:0000256" key="3">
    <source>
        <dbReference type="ARBA" id="ARBA00022679"/>
    </source>
</evidence>
<dbReference type="PANTHER" id="PTHR38686">
    <property type="entry name" value="APOLIPOPROTEIN N-ACYLTRANSFERASE"/>
    <property type="match status" value="1"/>
</dbReference>
<keyword evidence="5 8" id="KW-1133">Transmembrane helix</keyword>
<dbReference type="Pfam" id="PF20154">
    <property type="entry name" value="LNT_N"/>
    <property type="match status" value="1"/>
</dbReference>
<feature type="transmembrane region" description="Helical" evidence="8">
    <location>
        <begin position="32"/>
        <end position="50"/>
    </location>
</feature>
<evidence type="ECO:0000256" key="1">
    <source>
        <dbReference type="ARBA" id="ARBA00004651"/>
    </source>
</evidence>
<proteinExistence type="inferred from homology"/>
<dbReference type="CDD" id="cd07571">
    <property type="entry name" value="ALP_N-acyl_transferase"/>
    <property type="match status" value="1"/>
</dbReference>
<dbReference type="HAMAP" id="MF_01148">
    <property type="entry name" value="Lnt"/>
    <property type="match status" value="1"/>
</dbReference>
<dbReference type="InterPro" id="IPR003010">
    <property type="entry name" value="C-N_Hydrolase"/>
</dbReference>
<evidence type="ECO:0000256" key="4">
    <source>
        <dbReference type="ARBA" id="ARBA00022692"/>
    </source>
</evidence>
<dbReference type="InterPro" id="IPR045378">
    <property type="entry name" value="LNT_N"/>
</dbReference>
<gene>
    <name evidence="8 10" type="primary">lnt</name>
    <name evidence="10" type="ORF">DTO57_04290</name>
</gene>
<evidence type="ECO:0000256" key="5">
    <source>
        <dbReference type="ARBA" id="ARBA00022989"/>
    </source>
</evidence>
<dbReference type="PANTHER" id="PTHR38686:SF1">
    <property type="entry name" value="APOLIPOPROTEIN N-ACYLTRANSFERASE"/>
    <property type="match status" value="1"/>
</dbReference>
<feature type="transmembrane region" description="Helical" evidence="8">
    <location>
        <begin position="62"/>
        <end position="86"/>
    </location>
</feature>
<organism evidence="10 11">
    <name type="scientific">Microbacterium sorbitolivorans</name>
    <dbReference type="NCBI Taxonomy" id="1867410"/>
    <lineage>
        <taxon>Bacteria</taxon>
        <taxon>Bacillati</taxon>
        <taxon>Actinomycetota</taxon>
        <taxon>Actinomycetes</taxon>
        <taxon>Micrococcales</taxon>
        <taxon>Microbacteriaceae</taxon>
        <taxon>Microbacterium</taxon>
    </lineage>
</organism>
<feature type="transmembrane region" description="Helical" evidence="8">
    <location>
        <begin position="6"/>
        <end position="25"/>
    </location>
</feature>
<keyword evidence="4 8" id="KW-0812">Transmembrane</keyword>
<accession>A0A367Y8P0</accession>
<feature type="domain" description="CN hydrolase" evidence="9">
    <location>
        <begin position="207"/>
        <end position="451"/>
    </location>
</feature>
<feature type="transmembrane region" description="Helical" evidence="8">
    <location>
        <begin position="180"/>
        <end position="199"/>
    </location>
</feature>
<dbReference type="SUPFAM" id="SSF56317">
    <property type="entry name" value="Carbon-nitrogen hydrolase"/>
    <property type="match status" value="1"/>
</dbReference>
<evidence type="ECO:0000313" key="11">
    <source>
        <dbReference type="Proteomes" id="UP000253508"/>
    </source>
</evidence>
<comment type="subcellular location">
    <subcellularLocation>
        <location evidence="1 8">Cell membrane</location>
        <topology evidence="1 8">Multi-pass membrane protein</topology>
    </subcellularLocation>
</comment>
<name>A0A367Y8P0_9MICO</name>
<evidence type="ECO:0000313" key="10">
    <source>
        <dbReference type="EMBL" id="RCK62177.1"/>
    </source>
</evidence>
<dbReference type="InterPro" id="IPR004563">
    <property type="entry name" value="Apolipo_AcylTrfase"/>
</dbReference>
<keyword evidence="2 8" id="KW-1003">Cell membrane</keyword>
<keyword evidence="11" id="KW-1185">Reference proteome</keyword>